<dbReference type="EC" id="2.4.1.227" evidence="10"/>
<comment type="pathway">
    <text evidence="10">Cell wall biogenesis; peptidoglycan biosynthesis.</text>
</comment>
<evidence type="ECO:0000256" key="5">
    <source>
        <dbReference type="ARBA" id="ARBA00022960"/>
    </source>
</evidence>
<reference evidence="14" key="1">
    <citation type="submission" date="2016-10" db="EMBL/GenBank/DDBJ databases">
        <authorList>
            <person name="Varghese N."/>
            <person name="Submissions S."/>
        </authorList>
    </citation>
    <scope>NUCLEOTIDE SEQUENCE [LARGE SCALE GENOMIC DNA]</scope>
    <source>
        <strain evidence="14">DSM 10002</strain>
    </source>
</reference>
<dbReference type="GO" id="GO:0050511">
    <property type="term" value="F:undecaprenyldiphospho-muramoylpentapeptide beta-N-acetylglucosaminyltransferase activity"/>
    <property type="evidence" value="ECO:0007669"/>
    <property type="project" value="UniProtKB-UniRule"/>
</dbReference>
<feature type="domain" description="Glycosyltransferase family 28 N-terminal" evidence="11">
    <location>
        <begin position="5"/>
        <end position="142"/>
    </location>
</feature>
<dbReference type="GO" id="GO:0051991">
    <property type="term" value="F:UDP-N-acetyl-D-glucosamine:N-acetylmuramoyl-L-alanyl-D-glutamyl-meso-2,6-diaminopimelyl-D-alanyl-D-alanine-diphosphoundecaprenol 4-beta-N-acetylglucosaminlytransferase activity"/>
    <property type="evidence" value="ECO:0007669"/>
    <property type="project" value="RHEA"/>
</dbReference>
<dbReference type="GO" id="GO:0051301">
    <property type="term" value="P:cell division"/>
    <property type="evidence" value="ECO:0007669"/>
    <property type="project" value="UniProtKB-KW"/>
</dbReference>
<keyword evidence="9 10" id="KW-0961">Cell wall biogenesis/degradation</keyword>
<dbReference type="InterPro" id="IPR004276">
    <property type="entry name" value="GlycoTrans_28_N"/>
</dbReference>
<feature type="binding site" evidence="10">
    <location>
        <begin position="12"/>
        <end position="14"/>
    </location>
    <ligand>
        <name>UDP-N-acetyl-alpha-D-glucosamine</name>
        <dbReference type="ChEBI" id="CHEBI:57705"/>
    </ligand>
</feature>
<feature type="binding site" evidence="10">
    <location>
        <position position="126"/>
    </location>
    <ligand>
        <name>UDP-N-acetyl-alpha-D-glucosamine</name>
        <dbReference type="ChEBI" id="CHEBI:57705"/>
    </ligand>
</feature>
<dbReference type="EMBL" id="LT629804">
    <property type="protein sequence ID" value="SDU81686.1"/>
    <property type="molecule type" value="Genomic_DNA"/>
</dbReference>
<name>A0A1H2LMS7_9ACTO</name>
<comment type="subcellular location">
    <subcellularLocation>
        <location evidence="10">Cell membrane</location>
        <topology evidence="10">Peripheral membrane protein</topology>
        <orientation evidence="10">Cytoplasmic side</orientation>
    </subcellularLocation>
</comment>
<evidence type="ECO:0000256" key="9">
    <source>
        <dbReference type="ARBA" id="ARBA00023316"/>
    </source>
</evidence>
<dbReference type="Pfam" id="PF03033">
    <property type="entry name" value="Glyco_transf_28"/>
    <property type="match status" value="1"/>
</dbReference>
<dbReference type="STRING" id="131112.SAMN04489737_1579"/>
<evidence type="ECO:0000256" key="10">
    <source>
        <dbReference type="HAMAP-Rule" id="MF_00033"/>
    </source>
</evidence>
<protein>
    <recommendedName>
        <fullName evidence="10">UDP-N-acetylglucosamine--N-acetylmuramyl-(pentapeptide) pyrophosphoryl-undecaprenol N-acetylglucosamine transferase</fullName>
        <ecNumber evidence="10">2.4.1.227</ecNumber>
    </recommendedName>
    <alternativeName>
        <fullName evidence="10">Undecaprenyl-PP-MurNAc-pentapeptide-UDPGlcNAc GlcNAc transferase</fullName>
    </alternativeName>
</protein>
<evidence type="ECO:0000313" key="13">
    <source>
        <dbReference type="EMBL" id="SDU81686.1"/>
    </source>
</evidence>
<dbReference type="SUPFAM" id="SSF53756">
    <property type="entry name" value="UDP-Glycosyltransferase/glycogen phosphorylase"/>
    <property type="match status" value="1"/>
</dbReference>
<evidence type="ECO:0000256" key="6">
    <source>
        <dbReference type="ARBA" id="ARBA00022984"/>
    </source>
</evidence>
<keyword evidence="3 10" id="KW-0328">Glycosyltransferase</keyword>
<sequence length="368" mass="38515">MKLSIVLCGGGTAGHVNPLIATAQAMQRLVPDARITAVGTAGGLENELVPSAGFDLRLIEKVPFPRRLNRDAIRFPARFRLAVKQAREILVETQATCVVGFGGYASSPMYRAALKEGVPFIVHEANAIPGLANKLGARSANLVGLTFPSTPLVATKGVTVTVGLPLRPKIAELATADEASLQRRRAEVAQRFGLDPAKPIVVVSGGSLGAVRLNETMSVAGPQLDAQILHITGKGKDDDVRSVVGDHSGYVVLDYLTTMEDAYAIADILVARAGAGMVSEASTLGIPTVFVPLPIGNGEQARNAHDVVAAGGAVLVDNQDFTPQWVLEHLPALLDSSQREKMSVAARSVAPSDAASKLAQFAAEIVEA</sequence>
<dbReference type="GO" id="GO:0071555">
    <property type="term" value="P:cell wall organization"/>
    <property type="evidence" value="ECO:0007669"/>
    <property type="project" value="UniProtKB-KW"/>
</dbReference>
<keyword evidence="2 10" id="KW-0132">Cell division</keyword>
<evidence type="ECO:0000256" key="7">
    <source>
        <dbReference type="ARBA" id="ARBA00023136"/>
    </source>
</evidence>
<dbReference type="PANTHER" id="PTHR21015:SF22">
    <property type="entry name" value="GLYCOSYLTRANSFERASE"/>
    <property type="match status" value="1"/>
</dbReference>
<proteinExistence type="inferred from homology"/>
<evidence type="ECO:0000259" key="12">
    <source>
        <dbReference type="Pfam" id="PF04101"/>
    </source>
</evidence>
<dbReference type="AlphaFoldDB" id="A0A1H2LMS7"/>
<evidence type="ECO:0000256" key="1">
    <source>
        <dbReference type="ARBA" id="ARBA00022475"/>
    </source>
</evidence>
<keyword evidence="6 10" id="KW-0573">Peptidoglycan synthesis</keyword>
<comment type="similarity">
    <text evidence="10">Belongs to the glycosyltransferase 28 family. MurG subfamily.</text>
</comment>
<dbReference type="PANTHER" id="PTHR21015">
    <property type="entry name" value="UDP-N-ACETYLGLUCOSAMINE--N-ACETYLMURAMYL-(PENTAPEPTIDE) PYROPHOSPHORYL-UNDECAPRENOL N-ACETYLGLUCOSAMINE TRANSFERASE 1"/>
    <property type="match status" value="1"/>
</dbReference>
<evidence type="ECO:0000256" key="4">
    <source>
        <dbReference type="ARBA" id="ARBA00022679"/>
    </source>
</evidence>
<comment type="catalytic activity">
    <reaction evidence="10">
        <text>di-trans,octa-cis-undecaprenyl diphospho-N-acetyl-alpha-D-muramoyl-L-alanyl-D-glutamyl-meso-2,6-diaminopimeloyl-D-alanyl-D-alanine + UDP-N-acetyl-alpha-D-glucosamine = di-trans,octa-cis-undecaprenyl diphospho-[N-acetyl-alpha-D-glucosaminyl-(1-&gt;4)]-N-acetyl-alpha-D-muramoyl-L-alanyl-D-glutamyl-meso-2,6-diaminopimeloyl-D-alanyl-D-alanine + UDP + H(+)</text>
        <dbReference type="Rhea" id="RHEA:31227"/>
        <dbReference type="ChEBI" id="CHEBI:15378"/>
        <dbReference type="ChEBI" id="CHEBI:57705"/>
        <dbReference type="ChEBI" id="CHEBI:58223"/>
        <dbReference type="ChEBI" id="CHEBI:61387"/>
        <dbReference type="ChEBI" id="CHEBI:61388"/>
        <dbReference type="EC" id="2.4.1.227"/>
    </reaction>
</comment>
<evidence type="ECO:0000259" key="11">
    <source>
        <dbReference type="Pfam" id="PF03033"/>
    </source>
</evidence>
<evidence type="ECO:0000256" key="2">
    <source>
        <dbReference type="ARBA" id="ARBA00022618"/>
    </source>
</evidence>
<feature type="binding site" evidence="10">
    <location>
        <position position="167"/>
    </location>
    <ligand>
        <name>UDP-N-acetyl-alpha-D-glucosamine</name>
        <dbReference type="ChEBI" id="CHEBI:57705"/>
    </ligand>
</feature>
<feature type="binding site" evidence="10">
    <location>
        <position position="207"/>
    </location>
    <ligand>
        <name>UDP-N-acetyl-alpha-D-glucosamine</name>
        <dbReference type="ChEBI" id="CHEBI:57705"/>
    </ligand>
</feature>
<dbReference type="RefSeq" id="WP_091281918.1">
    <property type="nucleotide sequence ID" value="NZ_JABAPH010000030.1"/>
</dbReference>
<dbReference type="UniPathway" id="UPA00219"/>
<keyword evidence="1 10" id="KW-1003">Cell membrane</keyword>
<keyword evidence="4 10" id="KW-0808">Transferase</keyword>
<accession>A0A1H2LMS7</accession>
<dbReference type="CDD" id="cd03785">
    <property type="entry name" value="GT28_MurG"/>
    <property type="match status" value="1"/>
</dbReference>
<dbReference type="HAMAP" id="MF_00033">
    <property type="entry name" value="MurG"/>
    <property type="match status" value="1"/>
</dbReference>
<dbReference type="GO" id="GO:0005886">
    <property type="term" value="C:plasma membrane"/>
    <property type="evidence" value="ECO:0007669"/>
    <property type="project" value="UniProtKB-SubCell"/>
</dbReference>
<dbReference type="GO" id="GO:0005975">
    <property type="term" value="P:carbohydrate metabolic process"/>
    <property type="evidence" value="ECO:0007669"/>
    <property type="project" value="InterPro"/>
</dbReference>
<dbReference type="Pfam" id="PF04101">
    <property type="entry name" value="Glyco_tran_28_C"/>
    <property type="match status" value="1"/>
</dbReference>
<evidence type="ECO:0000313" key="14">
    <source>
        <dbReference type="Proteomes" id="UP000214355"/>
    </source>
</evidence>
<dbReference type="GeneID" id="65345305"/>
<keyword evidence="7 10" id="KW-0472">Membrane</keyword>
<dbReference type="Gene3D" id="3.40.50.2000">
    <property type="entry name" value="Glycogen Phosphorylase B"/>
    <property type="match status" value="2"/>
</dbReference>
<dbReference type="InterPro" id="IPR006009">
    <property type="entry name" value="GlcNAc_MurG"/>
</dbReference>
<organism evidence="13 14">
    <name type="scientific">Arcanobacterium phocae</name>
    <dbReference type="NCBI Taxonomy" id="131112"/>
    <lineage>
        <taxon>Bacteria</taxon>
        <taxon>Bacillati</taxon>
        <taxon>Actinomycetota</taxon>
        <taxon>Actinomycetes</taxon>
        <taxon>Actinomycetales</taxon>
        <taxon>Actinomycetaceae</taxon>
        <taxon>Arcanobacterium</taxon>
    </lineage>
</organism>
<feature type="domain" description="Glycosyl transferase family 28 C-terminal" evidence="12">
    <location>
        <begin position="200"/>
        <end position="346"/>
    </location>
</feature>
<keyword evidence="14" id="KW-1185">Reference proteome</keyword>
<keyword evidence="5 10" id="KW-0133">Cell shape</keyword>
<dbReference type="Proteomes" id="UP000214355">
    <property type="component" value="Chromosome I"/>
</dbReference>
<dbReference type="GO" id="GO:0008360">
    <property type="term" value="P:regulation of cell shape"/>
    <property type="evidence" value="ECO:0007669"/>
    <property type="project" value="UniProtKB-KW"/>
</dbReference>
<comment type="caution">
    <text evidence="10">Lacks conserved residue(s) required for the propagation of feature annotation.</text>
</comment>
<gene>
    <name evidence="10" type="primary">murG</name>
    <name evidence="13" type="ORF">SAMN04489737_1579</name>
</gene>
<dbReference type="OrthoDB" id="9808936at2"/>
<dbReference type="InterPro" id="IPR007235">
    <property type="entry name" value="Glyco_trans_28_C"/>
</dbReference>
<dbReference type="GO" id="GO:0009252">
    <property type="term" value="P:peptidoglycan biosynthetic process"/>
    <property type="evidence" value="ECO:0007669"/>
    <property type="project" value="UniProtKB-UniRule"/>
</dbReference>
<evidence type="ECO:0000256" key="8">
    <source>
        <dbReference type="ARBA" id="ARBA00023306"/>
    </source>
</evidence>
<feature type="binding site" evidence="10">
    <location>
        <position position="300"/>
    </location>
    <ligand>
        <name>UDP-N-acetyl-alpha-D-glucosamine</name>
        <dbReference type="ChEBI" id="CHEBI:57705"/>
    </ligand>
</feature>
<comment type="function">
    <text evidence="10">Cell wall formation. Catalyzes the transfer of a GlcNAc subunit on undecaprenyl-pyrophosphoryl-MurNAc-pentapeptide (lipid intermediate I) to form undecaprenyl-pyrophosphoryl-MurNAc-(pentapeptide)GlcNAc (lipid intermediate II).</text>
</comment>
<keyword evidence="8 10" id="KW-0131">Cell cycle</keyword>
<evidence type="ECO:0000256" key="3">
    <source>
        <dbReference type="ARBA" id="ARBA00022676"/>
    </source>
</evidence>